<dbReference type="InterPro" id="IPR019734">
    <property type="entry name" value="TPR_rpt"/>
</dbReference>
<protein>
    <submittedName>
        <fullName evidence="1">Protein involved in gliding motility SprE</fullName>
    </submittedName>
</protein>
<sequence>MKIRLAYLLLAFLLFGIGLSCSRKKDKWVNRAWHDVTTKNNTLYNGRNAFTQGRQELIQNYRDNFWEVLPVERMIVSEDVRLPNEVLNQNFDKAEEKSVKAIQKHSMLIDNRERNPKMDEAFMLLGKARYFEQRFVPALEAFNYILYKYPTSNSINQAKVWKAKTNARLDNNEKAIEDLKRMIKFEYLNDQDYADALSMIAQAYINLKEVDSAITYITKSAIHTKNNEEKGRYYFIKGQLLDKLGYKDSANYAYKQVIDLNRKTPRRYLINAHAARARNFNYELGNKEEFLELLTDLEENRENRPFLDIIYYQKAEYFKNTDSIEGAVAYYNKSLRTKLQDRILESKNYINLGNFSFDAKEYAIAGAYYDSTLERLNENSKKFRVLKRKRDNLDDVILYDGIARKNDSILRVVAMSDDERLTYFKQYADSLKAIAIKEKEAEEAADFRQNLPPERQFQQPGAANPAGGPKSGGTFYFYNPTTVAFGKSTFKRLYGNRELQDNWRIAAKTDPKAVATDENIKEQLYSIDSDPTFDPLTYIAQVPGDPKVIDSLQTERNFAYYQLGIIYKEKFQEYDLAIDKLENLLESNPEEKLVVPSKYNLFKIYQLQGKEEKAATMKANIINNHLDSRYAKVLLNPDKEIEDEDSPEAIYNSLYAEFKNQNFAKVIAESNAMINKFEGEAFIPKFELLKAQAIGRFRGFEPYEKALNYVALNYPQSPEGKKAQLIIETTIPQIKSDQFTKQGDTELNNKIIYAFDASQNNEAIALKQRIEEVLQELRYDDMKVSVDAYTIDQQFVVVHTRRDRLGAQGLAELLEMGQVEDTRGVDIRNYNRKKKYYPAVKKPYVVMASPNYRIVQIHKNLDQYDYNQQETK</sequence>
<dbReference type="PROSITE" id="PS51257">
    <property type="entry name" value="PROKAR_LIPOPROTEIN"/>
    <property type="match status" value="1"/>
</dbReference>
<dbReference type="Gene3D" id="1.25.40.10">
    <property type="entry name" value="Tetratricopeptide repeat domain"/>
    <property type="match status" value="3"/>
</dbReference>
<dbReference type="EMBL" id="SGXE01000001">
    <property type="protein sequence ID" value="RZS99262.1"/>
    <property type="molecule type" value="Genomic_DNA"/>
</dbReference>
<evidence type="ECO:0000313" key="2">
    <source>
        <dbReference type="Proteomes" id="UP000292262"/>
    </source>
</evidence>
<proteinExistence type="predicted"/>
<keyword evidence="2" id="KW-1185">Reference proteome</keyword>
<organism evidence="1 2">
    <name type="scientific">Aquimarina brevivitae</name>
    <dbReference type="NCBI Taxonomy" id="323412"/>
    <lineage>
        <taxon>Bacteria</taxon>
        <taxon>Pseudomonadati</taxon>
        <taxon>Bacteroidota</taxon>
        <taxon>Flavobacteriia</taxon>
        <taxon>Flavobacteriales</taxon>
        <taxon>Flavobacteriaceae</taxon>
        <taxon>Aquimarina</taxon>
    </lineage>
</organism>
<evidence type="ECO:0000313" key="1">
    <source>
        <dbReference type="EMBL" id="RZS99262.1"/>
    </source>
</evidence>
<reference evidence="1 2" key="1">
    <citation type="submission" date="2019-02" db="EMBL/GenBank/DDBJ databases">
        <title>Genomic Encyclopedia of Type Strains, Phase IV (KMG-IV): sequencing the most valuable type-strain genomes for metagenomic binning, comparative biology and taxonomic classification.</title>
        <authorList>
            <person name="Goeker M."/>
        </authorList>
    </citation>
    <scope>NUCLEOTIDE SEQUENCE [LARGE SCALE GENOMIC DNA]</scope>
    <source>
        <strain evidence="1 2">DSM 17196</strain>
    </source>
</reference>
<dbReference type="InterPro" id="IPR011990">
    <property type="entry name" value="TPR-like_helical_dom_sf"/>
</dbReference>
<comment type="caution">
    <text evidence="1">The sequence shown here is derived from an EMBL/GenBank/DDBJ whole genome shotgun (WGS) entry which is preliminary data.</text>
</comment>
<dbReference type="Proteomes" id="UP000292262">
    <property type="component" value="Unassembled WGS sequence"/>
</dbReference>
<dbReference type="SUPFAM" id="SSF48452">
    <property type="entry name" value="TPR-like"/>
    <property type="match status" value="2"/>
</dbReference>
<dbReference type="RefSeq" id="WP_242610676.1">
    <property type="nucleotide sequence ID" value="NZ_SGXE01000001.1"/>
</dbReference>
<dbReference type="SMART" id="SM00028">
    <property type="entry name" value="TPR"/>
    <property type="match status" value="6"/>
</dbReference>
<gene>
    <name evidence="1" type="ORF">EV197_0471</name>
</gene>
<accession>A0A4Q7PK03</accession>
<name>A0A4Q7PK03_9FLAO</name>
<dbReference type="AlphaFoldDB" id="A0A4Q7PK03"/>
<dbReference type="Pfam" id="PF13181">
    <property type="entry name" value="TPR_8"/>
    <property type="match status" value="2"/>
</dbReference>